<keyword evidence="2" id="KW-1133">Transmembrane helix</keyword>
<protein>
    <recommendedName>
        <fullName evidence="4">SUEL-type lectin domain-containing protein</fullName>
    </recommendedName>
</protein>
<feature type="region of interest" description="Disordered" evidence="1">
    <location>
        <begin position="380"/>
        <end position="417"/>
    </location>
</feature>
<keyword evidence="7" id="KW-1185">Reference proteome</keyword>
<gene>
    <name evidence="5" type="ORF">CAPTEDRAFT_226432</name>
</gene>
<dbReference type="HOGENOM" id="CLU_029488_3_0_1"/>
<dbReference type="EMBL" id="AMQN01009489">
    <property type="status" value="NOT_ANNOTATED_CDS"/>
    <property type="molecule type" value="Genomic_DNA"/>
</dbReference>
<evidence type="ECO:0000256" key="1">
    <source>
        <dbReference type="SAM" id="MobiDB-lite"/>
    </source>
</evidence>
<evidence type="ECO:0000313" key="7">
    <source>
        <dbReference type="Proteomes" id="UP000014760"/>
    </source>
</evidence>
<name>R7U3Q0_CAPTE</name>
<reference evidence="6" key="3">
    <citation type="submission" date="2015-06" db="UniProtKB">
        <authorList>
            <consortium name="EnsemblMetazoa"/>
        </authorList>
    </citation>
    <scope>IDENTIFICATION</scope>
</reference>
<feature type="signal peptide" evidence="3">
    <location>
        <begin position="1"/>
        <end position="17"/>
    </location>
</feature>
<dbReference type="AlphaFoldDB" id="R7U3Q0"/>
<keyword evidence="3" id="KW-0732">Signal</keyword>
<dbReference type="Pfam" id="PF02140">
    <property type="entry name" value="SUEL_Lectin"/>
    <property type="match status" value="1"/>
</dbReference>
<dbReference type="EnsemblMetazoa" id="CapteT226432">
    <property type="protein sequence ID" value="CapteP226432"/>
    <property type="gene ID" value="CapteG226432"/>
</dbReference>
<evidence type="ECO:0000256" key="3">
    <source>
        <dbReference type="SAM" id="SignalP"/>
    </source>
</evidence>
<feature type="chain" id="PRO_5008787635" description="SUEL-type lectin domain-containing protein" evidence="3">
    <location>
        <begin position="18"/>
        <end position="445"/>
    </location>
</feature>
<proteinExistence type="predicted"/>
<dbReference type="Proteomes" id="UP000014760">
    <property type="component" value="Unassembled WGS sequence"/>
</dbReference>
<reference evidence="5 7" key="2">
    <citation type="journal article" date="2013" name="Nature">
        <title>Insights into bilaterian evolution from three spiralian genomes.</title>
        <authorList>
            <person name="Simakov O."/>
            <person name="Marletaz F."/>
            <person name="Cho S.J."/>
            <person name="Edsinger-Gonzales E."/>
            <person name="Havlak P."/>
            <person name="Hellsten U."/>
            <person name="Kuo D.H."/>
            <person name="Larsson T."/>
            <person name="Lv J."/>
            <person name="Arendt D."/>
            <person name="Savage R."/>
            <person name="Osoegawa K."/>
            <person name="de Jong P."/>
            <person name="Grimwood J."/>
            <person name="Chapman J.A."/>
            <person name="Shapiro H."/>
            <person name="Aerts A."/>
            <person name="Otillar R.P."/>
            <person name="Terry A.Y."/>
            <person name="Boore J.L."/>
            <person name="Grigoriev I.V."/>
            <person name="Lindberg D.R."/>
            <person name="Seaver E.C."/>
            <person name="Weisblat D.A."/>
            <person name="Putnam N.H."/>
            <person name="Rokhsar D.S."/>
        </authorList>
    </citation>
    <scope>NUCLEOTIDE SEQUENCE</scope>
    <source>
        <strain evidence="5 7">I ESC-2004</strain>
    </source>
</reference>
<feature type="transmembrane region" description="Helical" evidence="2">
    <location>
        <begin position="311"/>
        <end position="337"/>
    </location>
</feature>
<dbReference type="Gene3D" id="2.60.120.740">
    <property type="match status" value="1"/>
</dbReference>
<dbReference type="PROSITE" id="PS50228">
    <property type="entry name" value="SUEL_LECTIN"/>
    <property type="match status" value="1"/>
</dbReference>
<evidence type="ECO:0000259" key="4">
    <source>
        <dbReference type="PROSITE" id="PS50228"/>
    </source>
</evidence>
<dbReference type="InterPro" id="IPR043159">
    <property type="entry name" value="Lectin_gal-bd_sf"/>
</dbReference>
<sequence>MWIALSVLGVYVTCVWGEQTVERCLSESFAPECRSDELLVITSASFGRMATGRCMPRDYGNGGCQADVRSFVDAHCSGRRRCHIEVTDIVQLKVKPCPEGFSSYLKVTYNCHKVVRPSLNECQVHGETRPLQPSGFLLPFNNEQSTSSHCPLVIEAKPGQTINITLHFFQYDPAYSSIAKTLQTKSHCLLVAVAREQNRSSPICARQQRVMNVFLSESNRVEIDASKFASNDTLFTYLLEYAVVGCALPYFPHAVHLEREGPRLRISCNGTGHVWTTHCVDGIWKNLGEIYCPDDRLWSPQTYDWSTTKGMVIIVSLGVLIGFVLGLTLLGCSMVCINRCRQRRRRRGLRRQEQQDCSYRISDVINPLVGHRDPYVMEQAPTGDTWPGRSASLHSLRTGQPKMGRTGSGSRLQGQHSVDGLRSSGVHLYESPHHAMAARKDTWPR</sequence>
<keyword evidence="2" id="KW-0812">Transmembrane</keyword>
<dbReference type="EMBL" id="KB305537">
    <property type="protein sequence ID" value="ELU00945.1"/>
    <property type="molecule type" value="Genomic_DNA"/>
</dbReference>
<keyword evidence="2" id="KW-0472">Membrane</keyword>
<accession>R7U3Q0</accession>
<dbReference type="CDD" id="cd22823">
    <property type="entry name" value="Gal_Rha_Lectin"/>
    <property type="match status" value="1"/>
</dbReference>
<organism evidence="5">
    <name type="scientific">Capitella teleta</name>
    <name type="common">Polychaete worm</name>
    <dbReference type="NCBI Taxonomy" id="283909"/>
    <lineage>
        <taxon>Eukaryota</taxon>
        <taxon>Metazoa</taxon>
        <taxon>Spiralia</taxon>
        <taxon>Lophotrochozoa</taxon>
        <taxon>Annelida</taxon>
        <taxon>Polychaeta</taxon>
        <taxon>Sedentaria</taxon>
        <taxon>Scolecida</taxon>
        <taxon>Capitellidae</taxon>
        <taxon>Capitella</taxon>
    </lineage>
</organism>
<dbReference type="GO" id="GO:0030246">
    <property type="term" value="F:carbohydrate binding"/>
    <property type="evidence" value="ECO:0007669"/>
    <property type="project" value="InterPro"/>
</dbReference>
<evidence type="ECO:0000313" key="5">
    <source>
        <dbReference type="EMBL" id="ELU00945.1"/>
    </source>
</evidence>
<dbReference type="OrthoDB" id="1100386at2759"/>
<dbReference type="PANTHER" id="PTHR46780">
    <property type="entry name" value="PROTEIN EVA-1"/>
    <property type="match status" value="1"/>
</dbReference>
<reference evidence="7" key="1">
    <citation type="submission" date="2012-12" db="EMBL/GenBank/DDBJ databases">
        <authorList>
            <person name="Hellsten U."/>
            <person name="Grimwood J."/>
            <person name="Chapman J.A."/>
            <person name="Shapiro H."/>
            <person name="Aerts A."/>
            <person name="Otillar R.P."/>
            <person name="Terry A.Y."/>
            <person name="Boore J.L."/>
            <person name="Simakov O."/>
            <person name="Marletaz F."/>
            <person name="Cho S.-J."/>
            <person name="Edsinger-Gonzales E."/>
            <person name="Havlak P."/>
            <person name="Kuo D.-H."/>
            <person name="Larsson T."/>
            <person name="Lv J."/>
            <person name="Arendt D."/>
            <person name="Savage R."/>
            <person name="Osoegawa K."/>
            <person name="de Jong P."/>
            <person name="Lindberg D.R."/>
            <person name="Seaver E.C."/>
            <person name="Weisblat D.A."/>
            <person name="Putnam N.H."/>
            <person name="Grigoriev I.V."/>
            <person name="Rokhsar D.S."/>
        </authorList>
    </citation>
    <scope>NUCLEOTIDE SEQUENCE</scope>
    <source>
        <strain evidence="7">I ESC-2004</strain>
    </source>
</reference>
<dbReference type="InterPro" id="IPR000922">
    <property type="entry name" value="Lectin_gal-bd_dom"/>
</dbReference>
<feature type="domain" description="SUEL-type lectin" evidence="4">
    <location>
        <begin position="23"/>
        <end position="112"/>
    </location>
</feature>
<evidence type="ECO:0000256" key="2">
    <source>
        <dbReference type="SAM" id="Phobius"/>
    </source>
</evidence>
<evidence type="ECO:0000313" key="6">
    <source>
        <dbReference type="EnsemblMetazoa" id="CapteP226432"/>
    </source>
</evidence>